<dbReference type="InterPro" id="IPR029021">
    <property type="entry name" value="Prot-tyrosine_phosphatase-like"/>
</dbReference>
<evidence type="ECO:0000259" key="5">
    <source>
        <dbReference type="PROSITE" id="PS50056"/>
    </source>
</evidence>
<dbReference type="Pfam" id="PF22784">
    <property type="entry name" value="PTP-SAK"/>
    <property type="match status" value="1"/>
</dbReference>
<dbReference type="GO" id="GO:0005634">
    <property type="term" value="C:nucleus"/>
    <property type="evidence" value="ECO:0007669"/>
    <property type="project" value="TreeGrafter"/>
</dbReference>
<dbReference type="Gene3D" id="3.90.190.10">
    <property type="entry name" value="Protein tyrosine phosphatase superfamily"/>
    <property type="match status" value="2"/>
</dbReference>
<dbReference type="InterPro" id="IPR000387">
    <property type="entry name" value="Tyr_Pase_dom"/>
</dbReference>
<dbReference type="PROSITE" id="PS00383">
    <property type="entry name" value="TYR_PHOSPHATASE_1"/>
    <property type="match status" value="1"/>
</dbReference>
<evidence type="ECO:0000313" key="7">
    <source>
        <dbReference type="EMBL" id="CCA69709.1"/>
    </source>
</evidence>
<dbReference type="PROSITE" id="PS51181">
    <property type="entry name" value="PPASE_TENSIN"/>
    <property type="match status" value="1"/>
</dbReference>
<evidence type="ECO:0000313" key="8">
    <source>
        <dbReference type="Proteomes" id="UP000007148"/>
    </source>
</evidence>
<dbReference type="EC" id="3.1.3.67" evidence="1"/>
<feature type="domain" description="Tyrosine-protein phosphatase" evidence="4">
    <location>
        <begin position="68"/>
        <end position="138"/>
    </location>
</feature>
<comment type="caution">
    <text evidence="7">The sequence shown here is derived from an EMBL/GenBank/DDBJ whole genome shotgun (WGS) entry which is preliminary data.</text>
</comment>
<evidence type="ECO:0000256" key="2">
    <source>
        <dbReference type="ARBA" id="ARBA00022801"/>
    </source>
</evidence>
<keyword evidence="2" id="KW-0378">Hydrolase</keyword>
<dbReference type="GO" id="GO:0016314">
    <property type="term" value="F:phosphatidylinositol-3,4,5-trisphosphate 3-phosphatase activity"/>
    <property type="evidence" value="ECO:0007669"/>
    <property type="project" value="UniProtKB-EC"/>
</dbReference>
<evidence type="ECO:0000256" key="1">
    <source>
        <dbReference type="ARBA" id="ARBA00013015"/>
    </source>
</evidence>
<sequence length="567" mass="63819">MANYVRRIVSGHKARYKDDELNVELDLVYLTDRIIIMGYPAEGLERYYRNPREDAKRLLDTRHGDKYRVFNFCPIRENSYPASVFDGRVSRYPWPDHHAPPIGLLALATQEMEAWLKQGDDYTVVVHCKAGKGRSGTIACSLLLRMDDAIEPPKLKRSYNASEWADKRADEIMQDVVSEAEAPRATISAESDIPPTTDGETSSEKGENNSVEKHLDDKPKSNLLEVPVGLDHAPHTVKVDKVLKLHTSRRMKRTVSSQGVSIPSQRRWLRYWSEILHNVSPPQLRLSPDNGGKAPKCRLYNIRVRMRDSGGGVQVAVVRMANLLIESAPRSLGPSERERGATDVWVSLARYEDEMVEELERRVRAGTPVEYEADGITRKDGMFATDKWDNKKMVKSFARMGVAQGQKAEVSKDDSGTILTYNLVPLTISSDWVDIGREPEIQQAETQPPEHGVLLDSSREFRVKLYVGQVFMGWMWFIPCFHLPQPPINDGAKTTIKLTRSDVDFPLGFGALLMDIELTLGWDMETTEEQLPREPERTASGHVQEPKMTGVLAAAGGNIEALQGARD</sequence>
<dbReference type="AlphaFoldDB" id="G4TEH6"/>
<evidence type="ECO:0000259" key="6">
    <source>
        <dbReference type="PROSITE" id="PS51181"/>
    </source>
</evidence>
<dbReference type="InterPro" id="IPR000242">
    <property type="entry name" value="PTP_cat"/>
</dbReference>
<keyword evidence="8" id="KW-1185">Reference proteome</keyword>
<dbReference type="eggNOG" id="KOG2283">
    <property type="taxonomic scope" value="Eukaryota"/>
</dbReference>
<protein>
    <recommendedName>
        <fullName evidence="1">phosphatidylinositol-3,4,5-trisphosphate 3-phosphatase</fullName>
        <ecNumber evidence="1">3.1.3.67</ecNumber>
    </recommendedName>
</protein>
<dbReference type="OrthoDB" id="5632at2759"/>
<dbReference type="PROSITE" id="PS50055">
    <property type="entry name" value="TYR_PHOSPHATASE_PTP"/>
    <property type="match status" value="1"/>
</dbReference>
<dbReference type="GO" id="GO:0004725">
    <property type="term" value="F:protein tyrosine phosphatase activity"/>
    <property type="evidence" value="ECO:0007669"/>
    <property type="project" value="InterPro"/>
</dbReference>
<dbReference type="GO" id="GO:0048870">
    <property type="term" value="P:cell motility"/>
    <property type="evidence" value="ECO:0007669"/>
    <property type="project" value="TreeGrafter"/>
</dbReference>
<dbReference type="InParanoid" id="G4TEH6"/>
<gene>
    <name evidence="7" type="ORF">PIIN_03650</name>
</gene>
<feature type="domain" description="Phosphatase tensin-type" evidence="6">
    <location>
        <begin position="16"/>
        <end position="279"/>
    </location>
</feature>
<dbReference type="STRING" id="1109443.G4TEH6"/>
<dbReference type="Proteomes" id="UP000007148">
    <property type="component" value="Unassembled WGS sequence"/>
</dbReference>
<feature type="compositionally biased region" description="Basic and acidic residues" evidence="3">
    <location>
        <begin position="202"/>
        <end position="220"/>
    </location>
</feature>
<dbReference type="PROSITE" id="PS50056">
    <property type="entry name" value="TYR_PHOSPHATASE_2"/>
    <property type="match status" value="1"/>
</dbReference>
<dbReference type="GO" id="GO:0005829">
    <property type="term" value="C:cytosol"/>
    <property type="evidence" value="ECO:0007669"/>
    <property type="project" value="TreeGrafter"/>
</dbReference>
<reference evidence="7 8" key="1">
    <citation type="journal article" date="2011" name="PLoS Pathog.">
        <title>Endophytic Life Strategies Decoded by Genome and Transcriptome Analyses of the Mutualistic Root Symbiont Piriformospora indica.</title>
        <authorList>
            <person name="Zuccaro A."/>
            <person name="Lahrmann U."/>
            <person name="Guldener U."/>
            <person name="Langen G."/>
            <person name="Pfiffi S."/>
            <person name="Biedenkopf D."/>
            <person name="Wong P."/>
            <person name="Samans B."/>
            <person name="Grimm C."/>
            <person name="Basiewicz M."/>
            <person name="Murat C."/>
            <person name="Martin F."/>
            <person name="Kogel K.H."/>
        </authorList>
    </citation>
    <scope>NUCLEOTIDE SEQUENCE [LARGE SCALE GENOMIC DNA]</scope>
    <source>
        <strain evidence="7 8">DSM 11827</strain>
    </source>
</reference>
<feature type="region of interest" description="Disordered" evidence="3">
    <location>
        <begin position="179"/>
        <end position="220"/>
    </location>
</feature>
<feature type="domain" description="Tyrosine specific protein phosphatases" evidence="5">
    <location>
        <begin position="102"/>
        <end position="151"/>
    </location>
</feature>
<dbReference type="InterPro" id="IPR057023">
    <property type="entry name" value="PTP-SAK"/>
</dbReference>
<evidence type="ECO:0000256" key="3">
    <source>
        <dbReference type="SAM" id="MobiDB-lite"/>
    </source>
</evidence>
<dbReference type="HOGENOM" id="CLU_026170_0_0_1"/>
<dbReference type="InterPro" id="IPR029023">
    <property type="entry name" value="Tensin_phosphatase"/>
</dbReference>
<dbReference type="SUPFAM" id="SSF52799">
    <property type="entry name" value="(Phosphotyrosine protein) phosphatases II"/>
    <property type="match status" value="1"/>
</dbReference>
<organism evidence="7 8">
    <name type="scientific">Serendipita indica (strain DSM 11827)</name>
    <name type="common">Root endophyte fungus</name>
    <name type="synonym">Piriformospora indica</name>
    <dbReference type="NCBI Taxonomy" id="1109443"/>
    <lineage>
        <taxon>Eukaryota</taxon>
        <taxon>Fungi</taxon>
        <taxon>Dikarya</taxon>
        <taxon>Basidiomycota</taxon>
        <taxon>Agaricomycotina</taxon>
        <taxon>Agaricomycetes</taxon>
        <taxon>Sebacinales</taxon>
        <taxon>Serendipitaceae</taxon>
        <taxon>Serendipita</taxon>
    </lineage>
</organism>
<dbReference type="GO" id="GO:0042995">
    <property type="term" value="C:cell projection"/>
    <property type="evidence" value="ECO:0007669"/>
    <property type="project" value="TreeGrafter"/>
</dbReference>
<dbReference type="GO" id="GO:0005886">
    <property type="term" value="C:plasma membrane"/>
    <property type="evidence" value="ECO:0007669"/>
    <property type="project" value="TreeGrafter"/>
</dbReference>
<dbReference type="GO" id="GO:0043491">
    <property type="term" value="P:phosphatidylinositol 3-kinase/protein kinase B signal transduction"/>
    <property type="evidence" value="ECO:0007669"/>
    <property type="project" value="TreeGrafter"/>
</dbReference>
<dbReference type="PANTHER" id="PTHR12305">
    <property type="entry name" value="PHOSPHATASE WITH HOMOLOGY TO TENSIN"/>
    <property type="match status" value="1"/>
</dbReference>
<dbReference type="EMBL" id="CAFZ01000061">
    <property type="protein sequence ID" value="CCA69709.1"/>
    <property type="molecule type" value="Genomic_DNA"/>
</dbReference>
<accession>G4TEH6</accession>
<evidence type="ECO:0000259" key="4">
    <source>
        <dbReference type="PROSITE" id="PS50055"/>
    </source>
</evidence>
<dbReference type="OMA" id="NFCPVKE"/>
<dbReference type="PANTHER" id="PTHR12305:SF81">
    <property type="entry name" value="PHOSPHATIDYLINOSITOL 3,4,5-TRISPHOSPHATE 3-PHOSPHATASE AND DUAL-SPECIFICITY PROTEIN PHOSPHATASE PTEN"/>
    <property type="match status" value="1"/>
</dbReference>
<dbReference type="GO" id="GO:0046856">
    <property type="term" value="P:phosphatidylinositol dephosphorylation"/>
    <property type="evidence" value="ECO:0007669"/>
    <property type="project" value="TreeGrafter"/>
</dbReference>
<name>G4TEH6_SERID</name>
<proteinExistence type="predicted"/>
<dbReference type="InterPro" id="IPR016130">
    <property type="entry name" value="Tyr_Pase_AS"/>
</dbReference>
<dbReference type="GO" id="GO:0051896">
    <property type="term" value="P:regulation of phosphatidylinositol 3-kinase/protein kinase B signal transduction"/>
    <property type="evidence" value="ECO:0007669"/>
    <property type="project" value="TreeGrafter"/>
</dbReference>
<dbReference type="InterPro" id="IPR051281">
    <property type="entry name" value="Dual-spec_lipid-protein_phosph"/>
</dbReference>